<dbReference type="Gene3D" id="3.40.50.2300">
    <property type="match status" value="2"/>
</dbReference>
<dbReference type="InterPro" id="IPR046335">
    <property type="entry name" value="LacI/GalR-like_sensor"/>
</dbReference>
<feature type="domain" description="HTH lacI-type" evidence="4">
    <location>
        <begin position="1"/>
        <end position="55"/>
    </location>
</feature>
<dbReference type="InterPro" id="IPR028082">
    <property type="entry name" value="Peripla_BP_I"/>
</dbReference>
<dbReference type="CDD" id="cd01392">
    <property type="entry name" value="HTH_LacI"/>
    <property type="match status" value="1"/>
</dbReference>
<dbReference type="PRINTS" id="PR00036">
    <property type="entry name" value="HTHLACI"/>
</dbReference>
<dbReference type="SMART" id="SM00354">
    <property type="entry name" value="HTH_LACI"/>
    <property type="match status" value="1"/>
</dbReference>
<organism evidence="6 7">
    <name type="scientific">Spirochaeta isovalerica</name>
    <dbReference type="NCBI Taxonomy" id="150"/>
    <lineage>
        <taxon>Bacteria</taxon>
        <taxon>Pseudomonadati</taxon>
        <taxon>Spirochaetota</taxon>
        <taxon>Spirochaetia</taxon>
        <taxon>Spirochaetales</taxon>
        <taxon>Spirochaetaceae</taxon>
        <taxon>Spirochaeta</taxon>
    </lineage>
</organism>
<gene>
    <name evidence="6" type="ORF">HNR50_002892</name>
</gene>
<protein>
    <submittedName>
        <fullName evidence="6">DNA-binding LacI/PurR family transcriptional regulator</fullName>
    </submittedName>
</protein>
<dbReference type="InterPro" id="IPR000843">
    <property type="entry name" value="HTH_LacI"/>
</dbReference>
<keyword evidence="7" id="KW-1185">Reference proteome</keyword>
<name>A0A841REF1_9SPIO</name>
<keyword evidence="1" id="KW-0805">Transcription regulation</keyword>
<dbReference type="Pfam" id="PF13377">
    <property type="entry name" value="Peripla_BP_3"/>
    <property type="match status" value="1"/>
</dbReference>
<dbReference type="PANTHER" id="PTHR30146">
    <property type="entry name" value="LACI-RELATED TRANSCRIPTIONAL REPRESSOR"/>
    <property type="match status" value="1"/>
</dbReference>
<evidence type="ECO:0000256" key="3">
    <source>
        <dbReference type="ARBA" id="ARBA00023163"/>
    </source>
</evidence>
<dbReference type="GO" id="GO:0003700">
    <property type="term" value="F:DNA-binding transcription factor activity"/>
    <property type="evidence" value="ECO:0007669"/>
    <property type="project" value="TreeGrafter"/>
</dbReference>
<dbReference type="InterPro" id="IPR001387">
    <property type="entry name" value="Cro/C1-type_HTH"/>
</dbReference>
<dbReference type="InterPro" id="IPR010982">
    <property type="entry name" value="Lambda_DNA-bd_dom_sf"/>
</dbReference>
<evidence type="ECO:0000313" key="7">
    <source>
        <dbReference type="Proteomes" id="UP000587760"/>
    </source>
</evidence>
<reference evidence="6 7" key="1">
    <citation type="submission" date="2020-08" db="EMBL/GenBank/DDBJ databases">
        <title>Genomic Encyclopedia of Type Strains, Phase IV (KMG-IV): sequencing the most valuable type-strain genomes for metagenomic binning, comparative biology and taxonomic classification.</title>
        <authorList>
            <person name="Goeker M."/>
        </authorList>
    </citation>
    <scope>NUCLEOTIDE SEQUENCE [LARGE SCALE GENOMIC DNA]</scope>
    <source>
        <strain evidence="6 7">DSM 2461</strain>
    </source>
</reference>
<evidence type="ECO:0000313" key="6">
    <source>
        <dbReference type="EMBL" id="MBB6481219.1"/>
    </source>
</evidence>
<comment type="caution">
    <text evidence="6">The sequence shown here is derived from an EMBL/GenBank/DDBJ whole genome shotgun (WGS) entry which is preliminary data.</text>
</comment>
<dbReference type="SUPFAM" id="SSF53822">
    <property type="entry name" value="Periplasmic binding protein-like I"/>
    <property type="match status" value="1"/>
</dbReference>
<evidence type="ECO:0000256" key="1">
    <source>
        <dbReference type="ARBA" id="ARBA00023015"/>
    </source>
</evidence>
<dbReference type="PROSITE" id="PS50943">
    <property type="entry name" value="HTH_CROC1"/>
    <property type="match status" value="1"/>
</dbReference>
<dbReference type="EMBL" id="JACHGJ010000005">
    <property type="protein sequence ID" value="MBB6481219.1"/>
    <property type="molecule type" value="Genomic_DNA"/>
</dbReference>
<evidence type="ECO:0000259" key="4">
    <source>
        <dbReference type="PROSITE" id="PS50932"/>
    </source>
</evidence>
<dbReference type="AlphaFoldDB" id="A0A841REF1"/>
<accession>A0A841REF1</accession>
<evidence type="ECO:0000259" key="5">
    <source>
        <dbReference type="PROSITE" id="PS50943"/>
    </source>
</evidence>
<dbReference type="Gene3D" id="1.10.260.40">
    <property type="entry name" value="lambda repressor-like DNA-binding domains"/>
    <property type="match status" value="1"/>
</dbReference>
<dbReference type="Pfam" id="PF00356">
    <property type="entry name" value="LacI"/>
    <property type="match status" value="1"/>
</dbReference>
<evidence type="ECO:0000256" key="2">
    <source>
        <dbReference type="ARBA" id="ARBA00023125"/>
    </source>
</evidence>
<dbReference type="RefSeq" id="WP_184747459.1">
    <property type="nucleotide sequence ID" value="NZ_JACHGJ010000005.1"/>
</dbReference>
<keyword evidence="3" id="KW-0804">Transcription</keyword>
<dbReference type="PANTHER" id="PTHR30146:SF109">
    <property type="entry name" value="HTH-TYPE TRANSCRIPTIONAL REGULATOR GALS"/>
    <property type="match status" value="1"/>
</dbReference>
<dbReference type="PROSITE" id="PS50932">
    <property type="entry name" value="HTH_LACI_2"/>
    <property type="match status" value="1"/>
</dbReference>
<keyword evidence="2 6" id="KW-0238">DNA-binding</keyword>
<proteinExistence type="predicted"/>
<dbReference type="SUPFAM" id="SSF47413">
    <property type="entry name" value="lambda repressor-like DNA-binding domains"/>
    <property type="match status" value="1"/>
</dbReference>
<dbReference type="Proteomes" id="UP000587760">
    <property type="component" value="Unassembled WGS sequence"/>
</dbReference>
<sequence length="331" mass="36160">MTIYELAEKAGVSTATISRVLNNSPKVSEKTRDRIHKLMKEENYVPSAFARGLSGSPGKTIGILTIDIRDQYFAAVIHSLEQELSLYQYNVILCNTGGELDDQRNYISLLRQKQVDAMVLVGSVFRNPHLKGIIREVTETVPLIIVNEKVSGPNIYSVICEEGKGIEDAVRKLYESGRRSFLFVKPGQTYSSNRKERGFRKALENLDIATENRVLEIPKGLQPAQDASSRITDLPFKVDAVICGEDLTAMGIIKGLKEKGVDIPGTTAVTGFNNSIYAEGSTPTITSVDSQSDAMGLAAARLTLDILNGRNVPVLSSINTSLIVRESTGPL</sequence>
<feature type="domain" description="HTH cro/C1-type" evidence="5">
    <location>
        <begin position="1"/>
        <end position="23"/>
    </location>
</feature>
<dbReference type="PROSITE" id="PS00356">
    <property type="entry name" value="HTH_LACI_1"/>
    <property type="match status" value="1"/>
</dbReference>
<dbReference type="CDD" id="cd06267">
    <property type="entry name" value="PBP1_LacI_sugar_binding-like"/>
    <property type="match status" value="1"/>
</dbReference>
<dbReference type="GO" id="GO:0000976">
    <property type="term" value="F:transcription cis-regulatory region binding"/>
    <property type="evidence" value="ECO:0007669"/>
    <property type="project" value="TreeGrafter"/>
</dbReference>